<gene>
    <name evidence="2" type="ORF">ACHAWU_007101</name>
</gene>
<dbReference type="Pfam" id="PF08856">
    <property type="entry name" value="DUF1826"/>
    <property type="match status" value="1"/>
</dbReference>
<protein>
    <recommendedName>
        <fullName evidence="4">Fe2OG dioxygenase domain-containing protein</fullName>
    </recommendedName>
</protein>
<accession>A0ABD3N176</accession>
<comment type="caution">
    <text evidence="2">The sequence shown here is derived from an EMBL/GenBank/DDBJ whole genome shotgun (WGS) entry which is preliminary data.</text>
</comment>
<evidence type="ECO:0000256" key="1">
    <source>
        <dbReference type="SAM" id="SignalP"/>
    </source>
</evidence>
<name>A0ABD3N176_9STRA</name>
<evidence type="ECO:0008006" key="4">
    <source>
        <dbReference type="Google" id="ProtNLM"/>
    </source>
</evidence>
<sequence length="414" mass="45959">MAAALSLRLYFLLLATTSLSPSYCDALSYFSTHSAVARYRHRKTPTAIIHSNRHTPSSSTSTVAPSFLSSSALLSSITQPDAPSLLSQTTDDLSQLLHNRLPLLQGDWSNAKSSLRNQTCCVVNISNMEQHISILQQYFCGEDAHSDLDLRMRVRNCRSLGDAEDESEGKGVVYQDCEKIYNAVMGESDAQSSMDNAYTNNNRSSSNNNYNNVHTNNDRHRCILALTELARGMASLTDGTRLINNVTDVHVRVVCASNYAAHDPMFHTDKCPLRGYVTLLGHGTEYMVETCLPWEYVALRSSGAGGLNRISGNNKATRSLKMANELEFIVMKGDEYDSTKADDVSPSMILSSQLSILWNRASACVHRSPPGSGERRVILSLDLADGKDNQEWYEVGRRREWRSGMTQRKSRLVS</sequence>
<dbReference type="AlphaFoldDB" id="A0ABD3N176"/>
<feature type="signal peptide" evidence="1">
    <location>
        <begin position="1"/>
        <end position="26"/>
    </location>
</feature>
<evidence type="ECO:0000313" key="2">
    <source>
        <dbReference type="EMBL" id="KAL3769895.1"/>
    </source>
</evidence>
<feature type="chain" id="PRO_5044842266" description="Fe2OG dioxygenase domain-containing protein" evidence="1">
    <location>
        <begin position="27"/>
        <end position="414"/>
    </location>
</feature>
<dbReference type="EMBL" id="JALLBG020000049">
    <property type="protein sequence ID" value="KAL3769895.1"/>
    <property type="molecule type" value="Genomic_DNA"/>
</dbReference>
<dbReference type="Proteomes" id="UP001530293">
    <property type="component" value="Unassembled WGS sequence"/>
</dbReference>
<reference evidence="2 3" key="1">
    <citation type="submission" date="2024-10" db="EMBL/GenBank/DDBJ databases">
        <title>Updated reference genomes for cyclostephanoid diatoms.</title>
        <authorList>
            <person name="Roberts W.R."/>
            <person name="Alverson A.J."/>
        </authorList>
    </citation>
    <scope>NUCLEOTIDE SEQUENCE [LARGE SCALE GENOMIC DNA]</scope>
    <source>
        <strain evidence="2 3">AJA232-27</strain>
    </source>
</reference>
<keyword evidence="1" id="KW-0732">Signal</keyword>
<evidence type="ECO:0000313" key="3">
    <source>
        <dbReference type="Proteomes" id="UP001530293"/>
    </source>
</evidence>
<proteinExistence type="predicted"/>
<organism evidence="2 3">
    <name type="scientific">Discostella pseudostelligera</name>
    <dbReference type="NCBI Taxonomy" id="259834"/>
    <lineage>
        <taxon>Eukaryota</taxon>
        <taxon>Sar</taxon>
        <taxon>Stramenopiles</taxon>
        <taxon>Ochrophyta</taxon>
        <taxon>Bacillariophyta</taxon>
        <taxon>Coscinodiscophyceae</taxon>
        <taxon>Thalassiosirophycidae</taxon>
        <taxon>Stephanodiscales</taxon>
        <taxon>Stephanodiscaceae</taxon>
        <taxon>Discostella</taxon>
    </lineage>
</organism>
<keyword evidence="3" id="KW-1185">Reference proteome</keyword>
<dbReference type="InterPro" id="IPR014955">
    <property type="entry name" value="DUF1826"/>
</dbReference>